<feature type="domain" description="UspA" evidence="2">
    <location>
        <begin position="2"/>
        <end position="141"/>
    </location>
</feature>
<protein>
    <submittedName>
        <fullName evidence="3">Nucleotide-binding universal stress UspA family protein</fullName>
    </submittedName>
</protein>
<evidence type="ECO:0000313" key="3">
    <source>
        <dbReference type="EMBL" id="TCK84856.1"/>
    </source>
</evidence>
<keyword evidence="4" id="KW-1185">Reference proteome</keyword>
<evidence type="ECO:0000259" key="2">
    <source>
        <dbReference type="Pfam" id="PF00582"/>
    </source>
</evidence>
<sequence>MEAILVPTDFSDNSKPGLRFAIRLAARNKAPLVFVHIFQPKRPYLGDADALRKEHTDKAQSKLEAFIRKVYNSLKVEPGQYSCEVLEGFKADISLLDYCQNHPDIKLIIISTRGGSFVNKILGTNTGNLITKSPIPVIAIPKDYRNKPLHNVLYATDLENLDQEFQRVLDFAKPRGLSIELLHFSSPLTQDLEKALKKEELESKAGYPLNIRIVKNDITHPMSKNLQQQIEKIKPSLVILFTNQKRSFYERLFLSSMSEGLSFKSQTPLLVFKK</sequence>
<gene>
    <name evidence="3" type="ORF">C8N28_0150</name>
</gene>
<dbReference type="InterPro" id="IPR006016">
    <property type="entry name" value="UspA"/>
</dbReference>
<dbReference type="PANTHER" id="PTHR46268:SF6">
    <property type="entry name" value="UNIVERSAL STRESS PROTEIN UP12"/>
    <property type="match status" value="1"/>
</dbReference>
<dbReference type="PANTHER" id="PTHR46268">
    <property type="entry name" value="STRESS RESPONSE PROTEIN NHAX"/>
    <property type="match status" value="1"/>
</dbReference>
<dbReference type="CDD" id="cd00293">
    <property type="entry name" value="USP-like"/>
    <property type="match status" value="1"/>
</dbReference>
<dbReference type="EMBL" id="SMGO01000001">
    <property type="protein sequence ID" value="TCK84856.1"/>
    <property type="molecule type" value="Genomic_DNA"/>
</dbReference>
<evidence type="ECO:0000256" key="1">
    <source>
        <dbReference type="ARBA" id="ARBA00008791"/>
    </source>
</evidence>
<proteinExistence type="inferred from homology"/>
<dbReference type="OrthoDB" id="9788959at2"/>
<dbReference type="SUPFAM" id="SSF52402">
    <property type="entry name" value="Adenine nucleotide alpha hydrolases-like"/>
    <property type="match status" value="2"/>
</dbReference>
<name>A0A4R1LZ45_9SPHI</name>
<dbReference type="Proteomes" id="UP000294616">
    <property type="component" value="Unassembled WGS sequence"/>
</dbReference>
<dbReference type="PRINTS" id="PR01438">
    <property type="entry name" value="UNVRSLSTRESS"/>
</dbReference>
<accession>A0A4R1LZ45</accession>
<comment type="similarity">
    <text evidence="1">Belongs to the universal stress protein A family.</text>
</comment>
<organism evidence="3 4">
    <name type="scientific">Albibacterium bauzanense</name>
    <dbReference type="NCBI Taxonomy" id="653929"/>
    <lineage>
        <taxon>Bacteria</taxon>
        <taxon>Pseudomonadati</taxon>
        <taxon>Bacteroidota</taxon>
        <taxon>Sphingobacteriia</taxon>
        <taxon>Sphingobacteriales</taxon>
        <taxon>Sphingobacteriaceae</taxon>
        <taxon>Albibacterium</taxon>
    </lineage>
</organism>
<dbReference type="RefSeq" id="WP_132220559.1">
    <property type="nucleotide sequence ID" value="NZ_SMGO01000001.1"/>
</dbReference>
<dbReference type="Gene3D" id="3.40.50.12370">
    <property type="match status" value="1"/>
</dbReference>
<evidence type="ECO:0000313" key="4">
    <source>
        <dbReference type="Proteomes" id="UP000294616"/>
    </source>
</evidence>
<dbReference type="InterPro" id="IPR006015">
    <property type="entry name" value="Universal_stress_UspA"/>
</dbReference>
<dbReference type="AlphaFoldDB" id="A0A4R1LZ45"/>
<reference evidence="3 4" key="1">
    <citation type="submission" date="2019-03" db="EMBL/GenBank/DDBJ databases">
        <title>Genomic Encyclopedia of Archaeal and Bacterial Type Strains, Phase II (KMG-II): from individual species to whole genera.</title>
        <authorList>
            <person name="Goeker M."/>
        </authorList>
    </citation>
    <scope>NUCLEOTIDE SEQUENCE [LARGE SCALE GENOMIC DNA]</scope>
    <source>
        <strain evidence="3 4">DSM 22554</strain>
    </source>
</reference>
<dbReference type="Pfam" id="PF00582">
    <property type="entry name" value="Usp"/>
    <property type="match status" value="1"/>
</dbReference>
<comment type="caution">
    <text evidence="3">The sequence shown here is derived from an EMBL/GenBank/DDBJ whole genome shotgun (WGS) entry which is preliminary data.</text>
</comment>